<dbReference type="EMBL" id="JBDFQZ010000012">
    <property type="protein sequence ID" value="KAK9673891.1"/>
    <property type="molecule type" value="Genomic_DNA"/>
</dbReference>
<dbReference type="Proteomes" id="UP001443914">
    <property type="component" value="Unassembled WGS sequence"/>
</dbReference>
<name>A0AAW1HCV6_SAPOF</name>
<protein>
    <submittedName>
        <fullName evidence="2">Uncharacterized protein</fullName>
    </submittedName>
</protein>
<feature type="region of interest" description="Disordered" evidence="1">
    <location>
        <begin position="66"/>
        <end position="99"/>
    </location>
</feature>
<feature type="compositionally biased region" description="Acidic residues" evidence="1">
    <location>
        <begin position="80"/>
        <end position="99"/>
    </location>
</feature>
<feature type="region of interest" description="Disordered" evidence="1">
    <location>
        <begin position="1"/>
        <end position="45"/>
    </location>
</feature>
<dbReference type="AlphaFoldDB" id="A0AAW1HCV6"/>
<comment type="caution">
    <text evidence="2">The sequence shown here is derived from an EMBL/GenBank/DDBJ whole genome shotgun (WGS) entry which is preliminary data.</text>
</comment>
<reference evidence="2" key="1">
    <citation type="submission" date="2024-03" db="EMBL/GenBank/DDBJ databases">
        <title>WGS assembly of Saponaria officinalis var. Norfolk2.</title>
        <authorList>
            <person name="Jenkins J."/>
            <person name="Shu S."/>
            <person name="Grimwood J."/>
            <person name="Barry K."/>
            <person name="Goodstein D."/>
            <person name="Schmutz J."/>
            <person name="Leebens-Mack J."/>
            <person name="Osbourn A."/>
        </authorList>
    </citation>
    <scope>NUCLEOTIDE SEQUENCE [LARGE SCALE GENOMIC DNA]</scope>
    <source>
        <strain evidence="2">JIC</strain>
    </source>
</reference>
<proteinExistence type="predicted"/>
<feature type="compositionally biased region" description="Polar residues" evidence="1">
    <location>
        <begin position="33"/>
        <end position="45"/>
    </location>
</feature>
<evidence type="ECO:0000313" key="2">
    <source>
        <dbReference type="EMBL" id="KAK9673891.1"/>
    </source>
</evidence>
<keyword evidence="3" id="KW-1185">Reference proteome</keyword>
<gene>
    <name evidence="2" type="ORF">RND81_12G196700</name>
</gene>
<evidence type="ECO:0000313" key="3">
    <source>
        <dbReference type="Proteomes" id="UP001443914"/>
    </source>
</evidence>
<organism evidence="2 3">
    <name type="scientific">Saponaria officinalis</name>
    <name type="common">Common soapwort</name>
    <name type="synonym">Lychnis saponaria</name>
    <dbReference type="NCBI Taxonomy" id="3572"/>
    <lineage>
        <taxon>Eukaryota</taxon>
        <taxon>Viridiplantae</taxon>
        <taxon>Streptophyta</taxon>
        <taxon>Embryophyta</taxon>
        <taxon>Tracheophyta</taxon>
        <taxon>Spermatophyta</taxon>
        <taxon>Magnoliopsida</taxon>
        <taxon>eudicotyledons</taxon>
        <taxon>Gunneridae</taxon>
        <taxon>Pentapetalae</taxon>
        <taxon>Caryophyllales</taxon>
        <taxon>Caryophyllaceae</taxon>
        <taxon>Caryophylleae</taxon>
        <taxon>Saponaria</taxon>
    </lineage>
</organism>
<accession>A0AAW1HCV6</accession>
<sequence>MSFDNPTLKALSPQKHVTTPLSLRRSPRFPSNLPHSSNLPQSSYLPQISCPKKVALYRGVNVKTRNFSGSAASPLNVDDVSSEDEFTDSEDNDCVSDPD</sequence>
<evidence type="ECO:0000256" key="1">
    <source>
        <dbReference type="SAM" id="MobiDB-lite"/>
    </source>
</evidence>